<feature type="compositionally biased region" description="Low complexity" evidence="8">
    <location>
        <begin position="779"/>
        <end position="790"/>
    </location>
</feature>
<dbReference type="Proteomes" id="UP000800092">
    <property type="component" value="Unassembled WGS sequence"/>
</dbReference>
<feature type="compositionally biased region" description="Low complexity" evidence="8">
    <location>
        <begin position="622"/>
        <end position="633"/>
    </location>
</feature>
<comment type="cofactor">
    <cofactor evidence="1">
        <name>Mn(2+)</name>
        <dbReference type="ChEBI" id="CHEBI:29035"/>
    </cofactor>
</comment>
<reference evidence="11" key="1">
    <citation type="journal article" date="2020" name="Stud. Mycol.">
        <title>101 Dothideomycetes genomes: a test case for predicting lifestyles and emergence of pathogens.</title>
        <authorList>
            <person name="Haridas S."/>
            <person name="Albert R."/>
            <person name="Binder M."/>
            <person name="Bloem J."/>
            <person name="Labutti K."/>
            <person name="Salamov A."/>
            <person name="Andreopoulos B."/>
            <person name="Baker S."/>
            <person name="Barry K."/>
            <person name="Bills G."/>
            <person name="Bluhm B."/>
            <person name="Cannon C."/>
            <person name="Castanera R."/>
            <person name="Culley D."/>
            <person name="Daum C."/>
            <person name="Ezra D."/>
            <person name="Gonzalez J."/>
            <person name="Henrissat B."/>
            <person name="Kuo A."/>
            <person name="Liang C."/>
            <person name="Lipzen A."/>
            <person name="Lutzoni F."/>
            <person name="Magnuson J."/>
            <person name="Mondo S."/>
            <person name="Nolan M."/>
            <person name="Ohm R."/>
            <person name="Pangilinan J."/>
            <person name="Park H.-J."/>
            <person name="Ramirez L."/>
            <person name="Alfaro M."/>
            <person name="Sun H."/>
            <person name="Tritt A."/>
            <person name="Yoshinaga Y."/>
            <person name="Zwiers L.-H."/>
            <person name="Turgeon B."/>
            <person name="Goodwin S."/>
            <person name="Spatafora J."/>
            <person name="Crous P."/>
            <person name="Grigoriev I."/>
        </authorList>
    </citation>
    <scope>NUCLEOTIDE SEQUENCE</scope>
    <source>
        <strain evidence="11">Tuck. ex Michener</strain>
    </source>
</reference>
<dbReference type="EC" id="2.7.7.19" evidence="4"/>
<evidence type="ECO:0000259" key="10">
    <source>
        <dbReference type="Pfam" id="PF22600"/>
    </source>
</evidence>
<evidence type="ECO:0000256" key="5">
    <source>
        <dbReference type="ARBA" id="ARBA00022679"/>
    </source>
</evidence>
<dbReference type="EMBL" id="ML991879">
    <property type="protein sequence ID" value="KAF2229025.1"/>
    <property type="molecule type" value="Genomic_DNA"/>
</dbReference>
<evidence type="ECO:0000256" key="2">
    <source>
        <dbReference type="ARBA" id="ARBA00001946"/>
    </source>
</evidence>
<evidence type="ECO:0000259" key="9">
    <source>
        <dbReference type="Pfam" id="PF03828"/>
    </source>
</evidence>
<accession>A0A6A6GTH1</accession>
<evidence type="ECO:0000313" key="12">
    <source>
        <dbReference type="Proteomes" id="UP000800092"/>
    </source>
</evidence>
<dbReference type="GO" id="GO:0010605">
    <property type="term" value="P:negative regulation of macromolecule metabolic process"/>
    <property type="evidence" value="ECO:0007669"/>
    <property type="project" value="UniProtKB-ARBA"/>
</dbReference>
<gene>
    <name evidence="11" type="ORF">EV356DRAFT_521704</name>
</gene>
<evidence type="ECO:0000256" key="3">
    <source>
        <dbReference type="ARBA" id="ARBA00008593"/>
    </source>
</evidence>
<protein>
    <recommendedName>
        <fullName evidence="4">polynucleotide adenylyltransferase</fullName>
        <ecNumber evidence="4">2.7.7.19</ecNumber>
    </recommendedName>
</protein>
<organism evidence="11 12">
    <name type="scientific">Viridothelium virens</name>
    <name type="common">Speckled blister lichen</name>
    <name type="synonym">Trypethelium virens</name>
    <dbReference type="NCBI Taxonomy" id="1048519"/>
    <lineage>
        <taxon>Eukaryota</taxon>
        <taxon>Fungi</taxon>
        <taxon>Dikarya</taxon>
        <taxon>Ascomycota</taxon>
        <taxon>Pezizomycotina</taxon>
        <taxon>Dothideomycetes</taxon>
        <taxon>Dothideomycetes incertae sedis</taxon>
        <taxon>Trypetheliales</taxon>
        <taxon>Trypetheliaceae</taxon>
        <taxon>Viridothelium</taxon>
    </lineage>
</organism>
<feature type="region of interest" description="Disordered" evidence="8">
    <location>
        <begin position="607"/>
        <end position="635"/>
    </location>
</feature>
<evidence type="ECO:0000313" key="11">
    <source>
        <dbReference type="EMBL" id="KAF2229025.1"/>
    </source>
</evidence>
<keyword evidence="5" id="KW-0808">Transferase</keyword>
<dbReference type="SUPFAM" id="SSF81631">
    <property type="entry name" value="PAP/OAS1 substrate-binding domain"/>
    <property type="match status" value="1"/>
</dbReference>
<feature type="compositionally biased region" description="Polar residues" evidence="8">
    <location>
        <begin position="1015"/>
        <end position="1034"/>
    </location>
</feature>
<feature type="domain" description="PAP-associated" evidence="9">
    <location>
        <begin position="344"/>
        <end position="396"/>
    </location>
</feature>
<feature type="compositionally biased region" description="Polar residues" evidence="8">
    <location>
        <begin position="459"/>
        <end position="473"/>
    </location>
</feature>
<feature type="compositionally biased region" description="Low complexity" evidence="8">
    <location>
        <begin position="925"/>
        <end position="939"/>
    </location>
</feature>
<dbReference type="Gene3D" id="3.30.460.10">
    <property type="entry name" value="Beta Polymerase, domain 2"/>
    <property type="match status" value="1"/>
</dbReference>
<feature type="compositionally biased region" description="Basic and acidic residues" evidence="8">
    <location>
        <begin position="443"/>
        <end position="453"/>
    </location>
</feature>
<feature type="compositionally biased region" description="Polar residues" evidence="8">
    <location>
        <begin position="883"/>
        <end position="899"/>
    </location>
</feature>
<evidence type="ECO:0000256" key="6">
    <source>
        <dbReference type="ARBA" id="ARBA00022723"/>
    </source>
</evidence>
<evidence type="ECO:0000256" key="4">
    <source>
        <dbReference type="ARBA" id="ARBA00012388"/>
    </source>
</evidence>
<feature type="region of interest" description="Disordered" evidence="8">
    <location>
        <begin position="647"/>
        <end position="670"/>
    </location>
</feature>
<evidence type="ECO:0000256" key="1">
    <source>
        <dbReference type="ARBA" id="ARBA00001936"/>
    </source>
</evidence>
<dbReference type="GO" id="GO:0031123">
    <property type="term" value="P:RNA 3'-end processing"/>
    <property type="evidence" value="ECO:0007669"/>
    <property type="project" value="TreeGrafter"/>
</dbReference>
<dbReference type="Pfam" id="PF22600">
    <property type="entry name" value="MTPAP-like_central"/>
    <property type="match status" value="1"/>
</dbReference>
<dbReference type="GO" id="GO:0046872">
    <property type="term" value="F:metal ion binding"/>
    <property type="evidence" value="ECO:0007669"/>
    <property type="project" value="UniProtKB-KW"/>
</dbReference>
<proteinExistence type="inferred from homology"/>
<dbReference type="InterPro" id="IPR054708">
    <property type="entry name" value="MTPAP-like_central"/>
</dbReference>
<keyword evidence="6" id="KW-0479">Metal-binding</keyword>
<feature type="domain" description="Poly(A) RNA polymerase mitochondrial-like central palm" evidence="10">
    <location>
        <begin position="123"/>
        <end position="255"/>
    </location>
</feature>
<keyword evidence="12" id="KW-1185">Reference proteome</keyword>
<dbReference type="OrthoDB" id="2274644at2759"/>
<feature type="region of interest" description="Disordered" evidence="8">
    <location>
        <begin position="1"/>
        <end position="62"/>
    </location>
</feature>
<dbReference type="CDD" id="cd05402">
    <property type="entry name" value="NT_PAP_TUTase"/>
    <property type="match status" value="1"/>
</dbReference>
<evidence type="ECO:0000256" key="8">
    <source>
        <dbReference type="SAM" id="MobiDB-lite"/>
    </source>
</evidence>
<feature type="compositionally biased region" description="Basic residues" evidence="8">
    <location>
        <begin position="1075"/>
        <end position="1084"/>
    </location>
</feature>
<sequence length="1110" mass="121265">MPAANREASSPGRNSLPARTHNVSHQSSSVPSTPHQYARNRIANSRSPSPVGRLGSYSPQSVTSEANRILSAYPKSDTGPGCKYEGSLVPRRRFIYTNGGDSILGAPKESPKLALEPHEEDKLSGDMRELYDRLLPDDDSIQRRSKLVEKLETLLNDKWPGKDIKVHVFGSSGNMLCSSDSDVDICITTSMKELEKVCMLAEVLARNGMQKVVCVSSAKVPIVKIWDPELQLACDLNVNNADALENTRMIKTYVQIDDRVRPLAMIIKYWTSRRIINDAAMGATISSYTWLCMIINFLQTRNPPVLPVLHQLPHLMRHNSNGVKSTFADDLQALRGYGQANKETLGQLLFQFFRRHGYEIDYEKSVISVRKGRLLTREDKGWVLERRLCVEEPFNTYRNLGNSADDYSFHGIHEEMRRAFDLLADGLKLDQCLEQHEFPPLEKVTFKKPEPKPKPILSRSHSQTRRSVTTNGPGNPGLKGRQVSNQRNGPAGRRSSSGAAFGQPRYPYAASPPIGVHGNDYFDPANLHQQLVQRYQLLTYQENLLKAQFAQTQGQPLQGHAPGGRILGSPTQRSVTSNPTPSRRGTIGENLQHDALLPGLLYHFPSNYPRSQIPPQAPQHDSSGTSTNPSSPSLMATVPALNRVHRSSVNDGSAAASVRSQSQPGRSAPNPLAMHAYAHPGFDVSGAIGHPMAGPLPGFLPPAPNGTAGRYTQVPTLSGPSVDRNMAKEYVGYYVGESPQLIPQYSLASMATIPPYTDIPTRRRRVSPDLAPPERLSRASRSPSPLGRSRTYSNGLRSAPLPGYIPPRQESGEAIEPSQHELPPIVNGSFPVTPLTSNTQSHDSRDSGPPTSSTRNSNYPPKIPEFGDFGQLSNELSRPGPISSLQASHQESLSTSDCSGSYDRSAPEKRSKHNGSIDQPFPSVSEQGQQDSLGSSGLGISKPANIGSNQPASEVDIRQPQELMDESTAKTIIDRGMDSHPMPVPQLSPVFETMSPSPIISRRLESSSGLGAAPTKSTINGSLKENKVSPQQESSHTHERNISQSNSNGAIAPIVPPIKPSTFANGHVNGWQQQKSKKNGRRRANSNEERGRMPPGGEPSPPNEAERKGG</sequence>
<evidence type="ECO:0000256" key="7">
    <source>
        <dbReference type="ARBA" id="ARBA00022842"/>
    </source>
</evidence>
<feature type="region of interest" description="Disordered" evidence="8">
    <location>
        <begin position="758"/>
        <end position="1110"/>
    </location>
</feature>
<dbReference type="Pfam" id="PF03828">
    <property type="entry name" value="PAP_assoc"/>
    <property type="match status" value="1"/>
</dbReference>
<dbReference type="PANTHER" id="PTHR12271">
    <property type="entry name" value="POLY A POLYMERASE CID PAP -RELATED"/>
    <property type="match status" value="1"/>
</dbReference>
<comment type="similarity">
    <text evidence="3">Belongs to the DNA polymerase type-B-like family.</text>
</comment>
<keyword evidence="7" id="KW-0460">Magnesium</keyword>
<dbReference type="InterPro" id="IPR002058">
    <property type="entry name" value="PAP_assoc"/>
</dbReference>
<dbReference type="InterPro" id="IPR043519">
    <property type="entry name" value="NT_sf"/>
</dbReference>
<feature type="compositionally biased region" description="Polar residues" evidence="8">
    <location>
        <begin position="849"/>
        <end position="859"/>
    </location>
</feature>
<name>A0A6A6GTH1_VIRVR</name>
<feature type="region of interest" description="Disordered" evidence="8">
    <location>
        <begin position="443"/>
        <end position="506"/>
    </location>
</feature>
<dbReference type="SUPFAM" id="SSF81301">
    <property type="entry name" value="Nucleotidyltransferase"/>
    <property type="match status" value="1"/>
</dbReference>
<comment type="cofactor">
    <cofactor evidence="2">
        <name>Mg(2+)</name>
        <dbReference type="ChEBI" id="CHEBI:18420"/>
    </cofactor>
</comment>
<dbReference type="Gene3D" id="1.10.1410.10">
    <property type="match status" value="1"/>
</dbReference>
<dbReference type="AlphaFoldDB" id="A0A6A6GTH1"/>
<feature type="compositionally biased region" description="Polar residues" evidence="8">
    <location>
        <begin position="569"/>
        <end position="583"/>
    </location>
</feature>
<feature type="region of interest" description="Disordered" evidence="8">
    <location>
        <begin position="555"/>
        <end position="587"/>
    </location>
</feature>
<dbReference type="PANTHER" id="PTHR12271:SF113">
    <property type="entry name" value="POLY(A) RNA POLYMERASE CID11"/>
    <property type="match status" value="1"/>
</dbReference>
<feature type="compositionally biased region" description="Polar residues" evidence="8">
    <location>
        <begin position="482"/>
        <end position="498"/>
    </location>
</feature>
<feature type="compositionally biased region" description="Polar residues" evidence="8">
    <location>
        <begin position="21"/>
        <end position="35"/>
    </location>
</feature>
<dbReference type="GO" id="GO:1990817">
    <property type="term" value="F:poly(A) RNA polymerase activity"/>
    <property type="evidence" value="ECO:0007669"/>
    <property type="project" value="UniProtKB-EC"/>
</dbReference>